<name>A0A5B7GRM2_PORTR</name>
<protein>
    <submittedName>
        <fullName evidence="1">Uncharacterized protein</fullName>
    </submittedName>
</protein>
<comment type="caution">
    <text evidence="1">The sequence shown here is derived from an EMBL/GenBank/DDBJ whole genome shotgun (WGS) entry which is preliminary data.</text>
</comment>
<dbReference type="AlphaFoldDB" id="A0A5B7GRM2"/>
<accession>A0A5B7GRM2</accession>
<sequence length="63" mass="7161">MISDKRPGLPLLQHVTVPKPALSAARTRATLSHFDRECESVRVGECESRHLQKYFVPPHIKII</sequence>
<evidence type="ECO:0000313" key="1">
    <source>
        <dbReference type="EMBL" id="MPC62821.1"/>
    </source>
</evidence>
<dbReference type="EMBL" id="VSRR010020089">
    <property type="protein sequence ID" value="MPC62821.1"/>
    <property type="molecule type" value="Genomic_DNA"/>
</dbReference>
<proteinExistence type="predicted"/>
<gene>
    <name evidence="1" type="ORF">E2C01_056911</name>
</gene>
<keyword evidence="2" id="KW-1185">Reference proteome</keyword>
<dbReference type="Proteomes" id="UP000324222">
    <property type="component" value="Unassembled WGS sequence"/>
</dbReference>
<organism evidence="1 2">
    <name type="scientific">Portunus trituberculatus</name>
    <name type="common">Swimming crab</name>
    <name type="synonym">Neptunus trituberculatus</name>
    <dbReference type="NCBI Taxonomy" id="210409"/>
    <lineage>
        <taxon>Eukaryota</taxon>
        <taxon>Metazoa</taxon>
        <taxon>Ecdysozoa</taxon>
        <taxon>Arthropoda</taxon>
        <taxon>Crustacea</taxon>
        <taxon>Multicrustacea</taxon>
        <taxon>Malacostraca</taxon>
        <taxon>Eumalacostraca</taxon>
        <taxon>Eucarida</taxon>
        <taxon>Decapoda</taxon>
        <taxon>Pleocyemata</taxon>
        <taxon>Brachyura</taxon>
        <taxon>Eubrachyura</taxon>
        <taxon>Portunoidea</taxon>
        <taxon>Portunidae</taxon>
        <taxon>Portuninae</taxon>
        <taxon>Portunus</taxon>
    </lineage>
</organism>
<evidence type="ECO:0000313" key="2">
    <source>
        <dbReference type="Proteomes" id="UP000324222"/>
    </source>
</evidence>
<reference evidence="1 2" key="1">
    <citation type="submission" date="2019-05" db="EMBL/GenBank/DDBJ databases">
        <title>Another draft genome of Portunus trituberculatus and its Hox gene families provides insights of decapod evolution.</title>
        <authorList>
            <person name="Jeong J.-H."/>
            <person name="Song I."/>
            <person name="Kim S."/>
            <person name="Choi T."/>
            <person name="Kim D."/>
            <person name="Ryu S."/>
            <person name="Kim W."/>
        </authorList>
    </citation>
    <scope>NUCLEOTIDE SEQUENCE [LARGE SCALE GENOMIC DNA]</scope>
    <source>
        <tissue evidence="1">Muscle</tissue>
    </source>
</reference>